<gene>
    <name evidence="4" type="ORF">SUZIE_167780</name>
</gene>
<feature type="compositionally biased region" description="Polar residues" evidence="3">
    <location>
        <begin position="1294"/>
        <end position="1305"/>
    </location>
</feature>
<evidence type="ECO:0000256" key="1">
    <source>
        <dbReference type="ARBA" id="ARBA00010702"/>
    </source>
</evidence>
<evidence type="ECO:0000313" key="5">
    <source>
        <dbReference type="Proteomes" id="UP001166674"/>
    </source>
</evidence>
<feature type="region of interest" description="Disordered" evidence="3">
    <location>
        <begin position="349"/>
        <end position="369"/>
    </location>
</feature>
<accession>A0AA41T2Q8</accession>
<dbReference type="InterPro" id="IPR005502">
    <property type="entry name" value="Ribosyl_crysJ1"/>
</dbReference>
<dbReference type="Proteomes" id="UP001166674">
    <property type="component" value="Unassembled WGS sequence"/>
</dbReference>
<evidence type="ECO:0000256" key="3">
    <source>
        <dbReference type="SAM" id="MobiDB-lite"/>
    </source>
</evidence>
<feature type="region of interest" description="Disordered" evidence="3">
    <location>
        <begin position="646"/>
        <end position="1331"/>
    </location>
</feature>
<proteinExistence type="inferred from homology"/>
<keyword evidence="2" id="KW-0479">Metal-binding</keyword>
<comment type="caution">
    <text evidence="4">The sequence shown here is derived from an EMBL/GenBank/DDBJ whole genome shotgun (WGS) entry which is preliminary data.</text>
</comment>
<name>A0AA41T2Q8_SCICA</name>
<dbReference type="EMBL" id="JAATJV010381900">
    <property type="protein sequence ID" value="MBZ3882406.1"/>
    <property type="molecule type" value="Genomic_DNA"/>
</dbReference>
<keyword evidence="5" id="KW-1185">Reference proteome</keyword>
<sequence length="1331" mass="143361">MEKFTAAMLLGSVGDVLGYANVCRENSALGSVQEELQKIGGLDHLVLSPGKWPVSDNTIMHLATAEALTTDYWCLDDLYREMVRCYVEAIEKLPERRPDPATVEGCSLLKPDNYLLAWHTPFSEKGSGFGAATKAMCIGMRYWKPERLGTLIEVSIECGRMTHNHPTGFLGSLCTALFASYAVQGRPLVQWGRDMLKVVPLAEEYCRKTIRHMAEYQEHWFYFEAKWQFYLEERKISEDSGNEATFPDSYDAEEREKTYRKWSSEGRGGRRGHDAPMIAYDALLAAGSSWTELCQRAMLHGGESGATGAIAGCLFGLLHGLDPVPRGLYQELEHKNRLQGVGAALHRLSTEENPKCSKSRSDKTSMDTQALRKKLSRTCDEVARALLGSLLMYVSDRADGLQRAAGPGHVVGCPPQPQEASRRPTRFQLLQAKFLGTGREHHLKRTREVGRLISKDKQGPSRSLVSATINKLLEKTKEGASSPGQGSLPGEKPRWGPPGGKSTVKNILRKFLAAEEKEKKEKEAGEKPPGRQPAATRGLLPRIVGRSSILSKLRERFEQSSCLHSEASLLPLHKEGRRSLQKKMHRPELRVLHTATMATSCTRTPPARFLACTAEPMPALSIATVVCSPRSWLSHCAKIRHLDSRHWPRRDTSTSPNSRDTEPNRDKMPGTGALSEEPRGEAKPLKSSIPQVATHGDREPALNTMEGTPQQASWASWEALPDHVPLLSPFGPASPRGVGPAEGDRTVEPTAKEPGGHIWGLKEEAAGEAPDVTLTVCSSEDEAESEPPASDRKPLFATQRHLPEQGPAAQVPPLATPTVQAARRTQPVVESPQITLRLPVVHEMPAPPGPLQGTSPGEDGHPQASGGHALGASAHAGFPAATEDCPAVGRQRPSCGAPASLGASSEPGSPEALRATACLGPGGPQVVLEPNSPKSTLGGKGNDHSLVSPREGGGPRAGSELSCQKHLLPESSEIPAPNHGTSPNYSIFASQSHPGGSACSTSGRQQGPAPRGPESPTMSDRRVLCGQEEGKSPPTESAQPLRVAQEDAGRELSKNRLSPLDEPPQPSGRASRVTAPAGRVPHPTTPPPWGSWAPEDRTAAARGAQDPQDRTAAARGPQDPQDRTVPTRGAQDPQDRTAAARGPQDPQDRTAPTRGPQDPQDRTAPTRGAQDPQDRRAPARGAQDPQDRRAPARGPQDPQDRRAPTRGPQDPQDRTAPARGPQDPQDRRAPARGTQDPQDRRAPTRGTQDPQDRRAPTRGPQDPQDRTAPTRGAQDPQDRTAAARGHPDSLVPTMGNSASSLNSAGPQAASHWCAGTGSAVDSGFRATTESF</sequence>
<feature type="compositionally biased region" description="Basic and acidic residues" evidence="3">
    <location>
        <begin position="1019"/>
        <end position="1031"/>
    </location>
</feature>
<dbReference type="PANTHER" id="PTHR16222:SF23">
    <property type="entry name" value="INACTIVE ADP-RIBOSYLTRANSFERASE ARH2"/>
    <property type="match status" value="1"/>
</dbReference>
<feature type="compositionally biased region" description="Basic and acidic residues" evidence="3">
    <location>
        <begin position="349"/>
        <end position="365"/>
    </location>
</feature>
<protein>
    <submittedName>
        <fullName evidence="4">[Protein ADP-ribosylarginine] hydrolase-like protein 1</fullName>
    </submittedName>
</protein>
<feature type="region of interest" description="Disordered" evidence="3">
    <location>
        <begin position="474"/>
        <end position="503"/>
    </location>
</feature>
<feature type="compositionally biased region" description="Basic and acidic residues" evidence="3">
    <location>
        <begin position="742"/>
        <end position="765"/>
    </location>
</feature>
<feature type="region of interest" description="Disordered" evidence="3">
    <location>
        <begin position="516"/>
        <end position="536"/>
    </location>
</feature>
<feature type="binding site" evidence="2">
    <location>
        <position position="55"/>
    </location>
    <ligand>
        <name>Mg(2+)</name>
        <dbReference type="ChEBI" id="CHEBI:18420"/>
        <label>1</label>
    </ligand>
</feature>
<dbReference type="PANTHER" id="PTHR16222">
    <property type="entry name" value="ADP-RIBOSYLGLYCOHYDROLASE"/>
    <property type="match status" value="1"/>
</dbReference>
<feature type="compositionally biased region" description="Polar residues" evidence="3">
    <location>
        <begin position="705"/>
        <end position="714"/>
    </location>
</feature>
<feature type="compositionally biased region" description="Basic and acidic residues" evidence="3">
    <location>
        <begin position="659"/>
        <end position="668"/>
    </location>
</feature>
<comment type="cofactor">
    <cofactor evidence="2">
        <name>Mg(2+)</name>
        <dbReference type="ChEBI" id="CHEBI:18420"/>
    </cofactor>
    <text evidence="2">Binds 2 magnesium ions per subunit.</text>
</comment>
<keyword evidence="4" id="KW-0378">Hydrolase</keyword>
<feature type="compositionally biased region" description="Polar residues" evidence="3">
    <location>
        <begin position="979"/>
        <end position="1005"/>
    </location>
</feature>
<feature type="compositionally biased region" description="Basic and acidic residues" evidence="3">
    <location>
        <begin position="1044"/>
        <end position="1054"/>
    </location>
</feature>
<keyword evidence="2" id="KW-0460">Magnesium</keyword>
<evidence type="ECO:0000256" key="2">
    <source>
        <dbReference type="PIRSR" id="PIRSR605502-1"/>
    </source>
</evidence>
<dbReference type="SUPFAM" id="SSF101478">
    <property type="entry name" value="ADP-ribosylglycohydrolase"/>
    <property type="match status" value="1"/>
</dbReference>
<dbReference type="GO" id="GO:0003875">
    <property type="term" value="F:ADP-ribosylarginine hydrolase activity"/>
    <property type="evidence" value="ECO:0007669"/>
    <property type="project" value="UniProtKB-ARBA"/>
</dbReference>
<reference evidence="4" key="1">
    <citation type="submission" date="2020-03" db="EMBL/GenBank/DDBJ databases">
        <title>Studies in the Genomics of Life Span.</title>
        <authorList>
            <person name="Glass D."/>
        </authorList>
    </citation>
    <scope>NUCLEOTIDE SEQUENCE</scope>
    <source>
        <strain evidence="4">SUZIE</strain>
        <tissue evidence="4">Muscle</tissue>
    </source>
</reference>
<dbReference type="GO" id="GO:0046872">
    <property type="term" value="F:metal ion binding"/>
    <property type="evidence" value="ECO:0007669"/>
    <property type="project" value="UniProtKB-KW"/>
</dbReference>
<feature type="compositionally biased region" description="Low complexity" evidence="3">
    <location>
        <begin position="864"/>
        <end position="877"/>
    </location>
</feature>
<dbReference type="InterPro" id="IPR036705">
    <property type="entry name" value="Ribosyl_crysJ1_sf"/>
</dbReference>
<feature type="binding site" evidence="2">
    <location>
        <position position="56"/>
    </location>
    <ligand>
        <name>Mg(2+)</name>
        <dbReference type="ChEBI" id="CHEBI:18420"/>
        <label>1</label>
    </ligand>
</feature>
<dbReference type="Gene3D" id="1.10.4080.10">
    <property type="entry name" value="ADP-ribosylation/Crystallin J1"/>
    <property type="match status" value="1"/>
</dbReference>
<comment type="similarity">
    <text evidence="1">Belongs to the ADP-ribosylglycohydrolase family.</text>
</comment>
<dbReference type="InterPro" id="IPR050792">
    <property type="entry name" value="ADP-ribosylglycohydrolase"/>
</dbReference>
<feature type="compositionally biased region" description="Basic and acidic residues" evidence="3">
    <location>
        <begin position="516"/>
        <end position="529"/>
    </location>
</feature>
<organism evidence="4 5">
    <name type="scientific">Sciurus carolinensis</name>
    <name type="common">Eastern gray squirrel</name>
    <dbReference type="NCBI Taxonomy" id="30640"/>
    <lineage>
        <taxon>Eukaryota</taxon>
        <taxon>Metazoa</taxon>
        <taxon>Chordata</taxon>
        <taxon>Craniata</taxon>
        <taxon>Vertebrata</taxon>
        <taxon>Euteleostomi</taxon>
        <taxon>Mammalia</taxon>
        <taxon>Eutheria</taxon>
        <taxon>Euarchontoglires</taxon>
        <taxon>Glires</taxon>
        <taxon>Rodentia</taxon>
        <taxon>Sciuromorpha</taxon>
        <taxon>Sciuridae</taxon>
        <taxon>Sciurinae</taxon>
        <taxon>Sciurini</taxon>
        <taxon>Sciurus</taxon>
    </lineage>
</organism>
<dbReference type="FunFam" id="1.10.4080.10:FF:000002">
    <property type="entry name" value="ADP-ribosylarginine hydrolase isoform X1"/>
    <property type="match status" value="1"/>
</dbReference>
<dbReference type="Pfam" id="PF03747">
    <property type="entry name" value="ADP_ribosyl_GH"/>
    <property type="match status" value="1"/>
</dbReference>
<evidence type="ECO:0000313" key="4">
    <source>
        <dbReference type="EMBL" id="MBZ3882406.1"/>
    </source>
</evidence>